<comment type="function">
    <text evidence="3">Catalyzes the condensation of acetyl-CoA with acetoacetyl-CoA to form HMG-CoA.</text>
</comment>
<dbReference type="SUPFAM" id="SSF53901">
    <property type="entry name" value="Thiolase-like"/>
    <property type="match status" value="2"/>
</dbReference>
<dbReference type="Proteomes" id="UP000054399">
    <property type="component" value="Unassembled WGS sequence"/>
</dbReference>
<keyword evidence="7" id="KW-1185">Reference proteome</keyword>
<dbReference type="InterPro" id="IPR010122">
    <property type="entry name" value="HMG_CoA_synthase_euk"/>
</dbReference>
<reference evidence="6 7" key="2">
    <citation type="submission" date="2024-01" db="EMBL/GenBank/DDBJ databases">
        <title>Comparative genomics of Cryptococcus and Kwoniella reveals pathogenesis evolution and contrasting modes of karyotype evolution via chromosome fusion or intercentromeric recombination.</title>
        <authorList>
            <person name="Coelho M.A."/>
            <person name="David-Palma M."/>
            <person name="Shea T."/>
            <person name="Bowers K."/>
            <person name="Mcginley-Smith S."/>
            <person name="Mohammad A.W."/>
            <person name="Gnirke A."/>
            <person name="Yurkov A.M."/>
            <person name="Nowrousian M."/>
            <person name="Sun S."/>
            <person name="Cuomo C.A."/>
            <person name="Heitman J."/>
        </authorList>
    </citation>
    <scope>NUCLEOTIDE SEQUENCE [LARGE SCALE GENOMIC DNA]</scope>
    <source>
        <strain evidence="6 7">IND107</strain>
    </source>
</reference>
<protein>
    <recommendedName>
        <fullName evidence="3">Hydroxymethylglutaryl-CoA synthase</fullName>
        <shortName evidence="3">HMG-CoA synthase</shortName>
        <ecNumber evidence="3">2.3.3.10</ecNumber>
    </recommendedName>
    <alternativeName>
        <fullName evidence="3">3-hydroxy-3-methylglutaryl coenzyme A synthase</fullName>
    </alternativeName>
</protein>
<comment type="caution">
    <text evidence="6">The sequence shown here is derived from an EMBL/GenBank/DDBJ whole genome shotgun (WGS) entry which is preliminary data.</text>
</comment>
<comment type="catalytic activity">
    <reaction evidence="3">
        <text>acetoacetyl-CoA + acetyl-CoA + H2O = (3S)-3-hydroxy-3-methylglutaryl-CoA + CoA + H(+)</text>
        <dbReference type="Rhea" id="RHEA:10188"/>
        <dbReference type="ChEBI" id="CHEBI:15377"/>
        <dbReference type="ChEBI" id="CHEBI:15378"/>
        <dbReference type="ChEBI" id="CHEBI:43074"/>
        <dbReference type="ChEBI" id="CHEBI:57286"/>
        <dbReference type="ChEBI" id="CHEBI:57287"/>
        <dbReference type="ChEBI" id="CHEBI:57288"/>
        <dbReference type="EC" id="2.3.3.10"/>
    </reaction>
</comment>
<gene>
    <name evidence="6" type="ORF">I308_102195</name>
</gene>
<dbReference type="Gene3D" id="3.40.47.10">
    <property type="match status" value="1"/>
</dbReference>
<dbReference type="InterPro" id="IPR013528">
    <property type="entry name" value="HMG_CoA_synth_N"/>
</dbReference>
<comment type="similarity">
    <text evidence="1 3">Belongs to the thiolase-like superfamily. HMG-CoA synthase family.</text>
</comment>
<dbReference type="EMBL" id="ATAM02000003">
    <property type="protein sequence ID" value="KAL0252803.1"/>
    <property type="molecule type" value="Genomic_DNA"/>
</dbReference>
<name>A0ABR3BWN9_9TREE</name>
<dbReference type="InterPro" id="IPR016039">
    <property type="entry name" value="Thiolase-like"/>
</dbReference>
<dbReference type="CDD" id="cd00827">
    <property type="entry name" value="init_cond_enzymes"/>
    <property type="match status" value="1"/>
</dbReference>
<accession>A0ABR3BWN9</accession>
<evidence type="ECO:0000313" key="6">
    <source>
        <dbReference type="EMBL" id="KAL0252803.1"/>
    </source>
</evidence>
<feature type="domain" description="Hydroxymethylglutaryl-coenzyme A synthase C-terminal" evidence="5">
    <location>
        <begin position="185"/>
        <end position="250"/>
    </location>
</feature>
<dbReference type="PANTHER" id="PTHR43323:SF2">
    <property type="entry name" value="HYDROXYMETHYLGLUTARYL-COA SYNTHASE"/>
    <property type="match status" value="1"/>
</dbReference>
<feature type="domain" description="Hydroxymethylglutaryl-coenzyme A synthase N-terminal" evidence="4">
    <location>
        <begin position="9"/>
        <end position="182"/>
    </location>
</feature>
<evidence type="ECO:0000256" key="2">
    <source>
        <dbReference type="ARBA" id="ARBA00022679"/>
    </source>
</evidence>
<reference evidence="7" key="1">
    <citation type="submission" date="2015-01" db="EMBL/GenBank/DDBJ databases">
        <title>The Genome Sequence of Cryptococcus gattii MMRL2647.</title>
        <authorList>
            <consortium name="The Broad Institute Genomics Platform"/>
            <person name="Cuomo C."/>
            <person name="Litvintseva A."/>
            <person name="Chen Y."/>
            <person name="Heitman J."/>
            <person name="Sun S."/>
            <person name="Springer D."/>
            <person name="Dromer F."/>
            <person name="Young S."/>
            <person name="Zeng Q."/>
            <person name="Gargeya S."/>
            <person name="Abouelleil A."/>
            <person name="Alvarado L."/>
            <person name="Chapman S.B."/>
            <person name="Gainer-Dewar J."/>
            <person name="Goldberg J."/>
            <person name="Griggs A."/>
            <person name="Gujja S."/>
            <person name="Hansen M."/>
            <person name="Howarth C."/>
            <person name="Imamovic A."/>
            <person name="Larimer J."/>
            <person name="Murphy C."/>
            <person name="Naylor J."/>
            <person name="Pearson M."/>
            <person name="Priest M."/>
            <person name="Roberts A."/>
            <person name="Saif S."/>
            <person name="Shea T."/>
            <person name="Sykes S."/>
            <person name="Wortman J."/>
            <person name="Nusbaum C."/>
            <person name="Birren B."/>
        </authorList>
    </citation>
    <scope>NUCLEOTIDE SEQUENCE [LARGE SCALE GENOMIC DNA]</scope>
    <source>
        <strain evidence="7">IND107</strain>
    </source>
</reference>
<organism evidence="6 7">
    <name type="scientific">Cryptococcus tetragattii IND107</name>
    <dbReference type="NCBI Taxonomy" id="1296105"/>
    <lineage>
        <taxon>Eukaryota</taxon>
        <taxon>Fungi</taxon>
        <taxon>Dikarya</taxon>
        <taxon>Basidiomycota</taxon>
        <taxon>Agaricomycotina</taxon>
        <taxon>Tremellomycetes</taxon>
        <taxon>Tremellales</taxon>
        <taxon>Cryptococcaceae</taxon>
        <taxon>Cryptococcus</taxon>
        <taxon>Cryptococcus gattii species complex</taxon>
    </lineage>
</organism>
<evidence type="ECO:0000259" key="4">
    <source>
        <dbReference type="Pfam" id="PF01154"/>
    </source>
</evidence>
<dbReference type="InterPro" id="IPR013746">
    <property type="entry name" value="HMG_CoA_synt_C_dom"/>
</dbReference>
<dbReference type="NCBIfam" id="TIGR01833">
    <property type="entry name" value="HMG-CoA-S_euk"/>
    <property type="match status" value="1"/>
</dbReference>
<evidence type="ECO:0000256" key="3">
    <source>
        <dbReference type="RuleBase" id="RU364071"/>
    </source>
</evidence>
<dbReference type="Pfam" id="PF01154">
    <property type="entry name" value="HMG_CoA_synt_N"/>
    <property type="match status" value="1"/>
</dbReference>
<dbReference type="PANTHER" id="PTHR43323">
    <property type="entry name" value="3-HYDROXY-3-METHYLGLUTARYL COENZYME A SYNTHASE"/>
    <property type="match status" value="1"/>
</dbReference>
<dbReference type="RefSeq" id="XP_066615523.1">
    <property type="nucleotide sequence ID" value="XM_066756746.1"/>
</dbReference>
<keyword evidence="2 3" id="KW-0808">Transferase</keyword>
<dbReference type="Pfam" id="PF08540">
    <property type="entry name" value="HMG_CoA_synt_C"/>
    <property type="match status" value="2"/>
</dbReference>
<proteinExistence type="inferred from homology"/>
<evidence type="ECO:0000256" key="1">
    <source>
        <dbReference type="ARBA" id="ARBA00007061"/>
    </source>
</evidence>
<feature type="domain" description="Hydroxymethylglutaryl-coenzyme A synthase C-terminal" evidence="5">
    <location>
        <begin position="286"/>
        <end position="497"/>
    </location>
</feature>
<dbReference type="GeneID" id="91989053"/>
<evidence type="ECO:0000259" key="5">
    <source>
        <dbReference type="Pfam" id="PF08540"/>
    </source>
</evidence>
<evidence type="ECO:0000313" key="7">
    <source>
        <dbReference type="Proteomes" id="UP000054399"/>
    </source>
</evidence>
<dbReference type="EC" id="2.3.3.10" evidence="3"/>
<sequence>MTHFDIPSRPSNVGIHAIEMYFPKRCISEDELEDFDGVSKGKYTLGLGQKYMAFTDDKEDINSLALTVVSNLLKKYNIDPRSIGRLDVGTETIIDKSKSTKTLLMDLFAASGNTDIEGIDSKNACYGSTAALFNTVNWIQSESWDGRNAIVMCGDIAIYKEGSARPVGGMGACAMLIGPDAPLVLEPVHGTYIANTWDFYKPDLTAEYPTVDGPWTIAAYLGALDNAYSTYIDKAEKSRARAAKKLSLSNVSAKASEIADAADKFVSGINGDIEGAAVNGSGHANGENKDRGIAAFDYVCLHSPYGKLVQKGHARLFYNDYLRNPSSPLFANVPESVQSLDKTKTYTDKTVEKAFIGVAAEHYKSAVVPGSDCVARCGNMYTASLYGALASVIASSPEGIEVGKRIGMYAFGSGCAASFFALRVAGSTKEIAEKMRLKERLASMDVRPCQEYVDALKLREENHNAVKYTPQGSLDNIWPDAYYLEGVDELYRRTYLQKLQHLFVLAPSSTNVSTGPSRYIHSAHTCTPWPGDNLLHNQPSLPGMTLPMPISTPATLTSTTAQHWHC</sequence>